<reference evidence="1" key="1">
    <citation type="journal article" date="2015" name="Nature">
        <title>Complex archaea that bridge the gap between prokaryotes and eukaryotes.</title>
        <authorList>
            <person name="Spang A."/>
            <person name="Saw J.H."/>
            <person name="Jorgensen S.L."/>
            <person name="Zaremba-Niedzwiedzka K."/>
            <person name="Martijn J."/>
            <person name="Lind A.E."/>
            <person name="van Eijk R."/>
            <person name="Schleper C."/>
            <person name="Guy L."/>
            <person name="Ettema T.J."/>
        </authorList>
    </citation>
    <scope>NUCLEOTIDE SEQUENCE</scope>
</reference>
<name>A0A0F9HI81_9ZZZZ</name>
<dbReference type="AlphaFoldDB" id="A0A0F9HI81"/>
<sequence>MFGKKADPVMTYEQAQNKYLGKETTKSCVDCGCVVVTEKLKYVVACRIFEYKKVFYCARCKPSYDEVRYDYFGGPKKYFQRIPEYLVEVTKEGKKIVEKKKK</sequence>
<proteinExistence type="predicted"/>
<comment type="caution">
    <text evidence="1">The sequence shown here is derived from an EMBL/GenBank/DDBJ whole genome shotgun (WGS) entry which is preliminary data.</text>
</comment>
<dbReference type="EMBL" id="LAZR01016829">
    <property type="protein sequence ID" value="KKM02832.1"/>
    <property type="molecule type" value="Genomic_DNA"/>
</dbReference>
<accession>A0A0F9HI81</accession>
<protein>
    <submittedName>
        <fullName evidence="1">Uncharacterized protein</fullName>
    </submittedName>
</protein>
<evidence type="ECO:0000313" key="1">
    <source>
        <dbReference type="EMBL" id="KKM02832.1"/>
    </source>
</evidence>
<organism evidence="1">
    <name type="scientific">marine sediment metagenome</name>
    <dbReference type="NCBI Taxonomy" id="412755"/>
    <lineage>
        <taxon>unclassified sequences</taxon>
        <taxon>metagenomes</taxon>
        <taxon>ecological metagenomes</taxon>
    </lineage>
</organism>
<gene>
    <name evidence="1" type="ORF">LCGC14_1780520</name>
</gene>